<dbReference type="EMBL" id="LT607753">
    <property type="protein sequence ID" value="SCG54253.1"/>
    <property type="molecule type" value="Genomic_DNA"/>
</dbReference>
<dbReference type="Proteomes" id="UP000198215">
    <property type="component" value="Chromosome I"/>
</dbReference>
<organism evidence="2 3">
    <name type="scientific">Micromonospora coxensis</name>
    <dbReference type="NCBI Taxonomy" id="356852"/>
    <lineage>
        <taxon>Bacteria</taxon>
        <taxon>Bacillati</taxon>
        <taxon>Actinomycetota</taxon>
        <taxon>Actinomycetes</taxon>
        <taxon>Micromonosporales</taxon>
        <taxon>Micromonosporaceae</taxon>
        <taxon>Micromonospora</taxon>
    </lineage>
</organism>
<evidence type="ECO:0000256" key="1">
    <source>
        <dbReference type="SAM" id="MobiDB-lite"/>
    </source>
</evidence>
<proteinExistence type="predicted"/>
<accession>A0A1C5I7S4</accession>
<evidence type="ECO:0000313" key="3">
    <source>
        <dbReference type="Proteomes" id="UP000198215"/>
    </source>
</evidence>
<dbReference type="AlphaFoldDB" id="A0A1C5I7S4"/>
<dbReference type="OrthoDB" id="3401121at2"/>
<name>A0A1C5I7S4_9ACTN</name>
<sequence>MQILIAQLPALLGVLVGALGTVLATSVADKRRWKRSLSVRWDERRLDAYAEFARVLKEIQAISVRILAADTGDAHRSGMDPTVGLPRLADADVRHTLAWENILLLGDASTVRAAQAWRDAVWSIEHLARGVANGDESLSDRLHRANEARDAFYRAARGGLDVSGGTVAQSELLQQRLSVTRPDGSARSGTSRRADR</sequence>
<protein>
    <recommendedName>
        <fullName evidence="4">Secreted protein</fullName>
    </recommendedName>
</protein>
<dbReference type="RefSeq" id="WP_088975969.1">
    <property type="nucleotide sequence ID" value="NZ_LT607753.1"/>
</dbReference>
<feature type="region of interest" description="Disordered" evidence="1">
    <location>
        <begin position="174"/>
        <end position="196"/>
    </location>
</feature>
<feature type="compositionally biased region" description="Polar residues" evidence="1">
    <location>
        <begin position="187"/>
        <end position="196"/>
    </location>
</feature>
<keyword evidence="3" id="KW-1185">Reference proteome</keyword>
<reference evidence="3" key="1">
    <citation type="submission" date="2016-06" db="EMBL/GenBank/DDBJ databases">
        <authorList>
            <person name="Varghese N."/>
            <person name="Submissions Spin"/>
        </authorList>
    </citation>
    <scope>NUCLEOTIDE SEQUENCE [LARGE SCALE GENOMIC DNA]</scope>
    <source>
        <strain evidence="3">DSM 45161</strain>
    </source>
</reference>
<evidence type="ECO:0000313" key="2">
    <source>
        <dbReference type="EMBL" id="SCG54253.1"/>
    </source>
</evidence>
<gene>
    <name evidence="2" type="ORF">GA0070614_2350</name>
</gene>
<evidence type="ECO:0008006" key="4">
    <source>
        <dbReference type="Google" id="ProtNLM"/>
    </source>
</evidence>